<organism evidence="8 9">
    <name type="scientific">Schistosoma mekongi</name>
    <name type="common">Parasitic worm</name>
    <dbReference type="NCBI Taxonomy" id="38744"/>
    <lineage>
        <taxon>Eukaryota</taxon>
        <taxon>Metazoa</taxon>
        <taxon>Spiralia</taxon>
        <taxon>Lophotrochozoa</taxon>
        <taxon>Platyhelminthes</taxon>
        <taxon>Trematoda</taxon>
        <taxon>Digenea</taxon>
        <taxon>Strigeidida</taxon>
        <taxon>Schistosomatoidea</taxon>
        <taxon>Schistosomatidae</taxon>
        <taxon>Schistosoma</taxon>
    </lineage>
</organism>
<keyword evidence="4" id="KW-0539">Nucleus</keyword>
<evidence type="ECO:0000256" key="1">
    <source>
        <dbReference type="ARBA" id="ARBA00004123"/>
    </source>
</evidence>
<comment type="caution">
    <text evidence="8">The sequence shown here is derived from an EMBL/GenBank/DDBJ whole genome shotgun (WGS) entry which is preliminary data.</text>
</comment>
<dbReference type="Pfam" id="PF00010">
    <property type="entry name" value="HLH"/>
    <property type="match status" value="1"/>
</dbReference>
<accession>A0AAE2D6R7</accession>
<dbReference type="Pfam" id="PF07527">
    <property type="entry name" value="Hairy_orange"/>
    <property type="match status" value="1"/>
</dbReference>
<feature type="domain" description="BHLH" evidence="6">
    <location>
        <begin position="13"/>
        <end position="68"/>
    </location>
</feature>
<comment type="subcellular location">
    <subcellularLocation>
        <location evidence="1">Nucleus</location>
    </subcellularLocation>
</comment>
<dbReference type="GO" id="GO:0003677">
    <property type="term" value="F:DNA binding"/>
    <property type="evidence" value="ECO:0007669"/>
    <property type="project" value="InterPro"/>
</dbReference>
<evidence type="ECO:0000313" key="8">
    <source>
        <dbReference type="EMBL" id="KAK4473456.1"/>
    </source>
</evidence>
<name>A0AAE2D6R7_SCHME</name>
<reference evidence="8" key="2">
    <citation type="journal article" date="2023" name="Infect Dis Poverty">
        <title>Chromosome-scale genome of the human blood fluke Schistosoma mekongi and its implications for public health.</title>
        <authorList>
            <person name="Zhou M."/>
            <person name="Xu L."/>
            <person name="Xu D."/>
            <person name="Chen W."/>
            <person name="Khan J."/>
            <person name="Hu Y."/>
            <person name="Huang H."/>
            <person name="Wei H."/>
            <person name="Zhang Y."/>
            <person name="Chusongsang P."/>
            <person name="Tanasarnprasert K."/>
            <person name="Hu X."/>
            <person name="Limpanont Y."/>
            <person name="Lv Z."/>
        </authorList>
    </citation>
    <scope>NUCLEOTIDE SEQUENCE</scope>
    <source>
        <strain evidence="8">LV_2022a</strain>
    </source>
</reference>
<dbReference type="PROSITE" id="PS50888">
    <property type="entry name" value="BHLH"/>
    <property type="match status" value="1"/>
</dbReference>
<dbReference type="GO" id="GO:0046983">
    <property type="term" value="F:protein dimerization activity"/>
    <property type="evidence" value="ECO:0007669"/>
    <property type="project" value="InterPro"/>
</dbReference>
<keyword evidence="2" id="KW-0805">Transcription regulation</keyword>
<dbReference type="GO" id="GO:0006355">
    <property type="term" value="P:regulation of DNA-templated transcription"/>
    <property type="evidence" value="ECO:0007669"/>
    <property type="project" value="InterPro"/>
</dbReference>
<keyword evidence="9" id="KW-1185">Reference proteome</keyword>
<dbReference type="EMBL" id="JALJAT010000002">
    <property type="protein sequence ID" value="KAK4473456.1"/>
    <property type="molecule type" value="Genomic_DNA"/>
</dbReference>
<dbReference type="InterPro" id="IPR050370">
    <property type="entry name" value="HES_HEY"/>
</dbReference>
<dbReference type="AlphaFoldDB" id="A0AAE2D6R7"/>
<evidence type="ECO:0000259" key="6">
    <source>
        <dbReference type="PROSITE" id="PS50888"/>
    </source>
</evidence>
<dbReference type="GO" id="GO:0005634">
    <property type="term" value="C:nucleus"/>
    <property type="evidence" value="ECO:0007669"/>
    <property type="project" value="UniProtKB-SubCell"/>
</dbReference>
<feature type="compositionally biased region" description="Low complexity" evidence="5">
    <location>
        <begin position="163"/>
        <end position="175"/>
    </location>
</feature>
<dbReference type="SUPFAM" id="SSF158457">
    <property type="entry name" value="Orange domain-like"/>
    <property type="match status" value="1"/>
</dbReference>
<evidence type="ECO:0000313" key="9">
    <source>
        <dbReference type="Proteomes" id="UP001292079"/>
    </source>
</evidence>
<evidence type="ECO:0000256" key="3">
    <source>
        <dbReference type="ARBA" id="ARBA00023163"/>
    </source>
</evidence>
<dbReference type="PROSITE" id="PS51054">
    <property type="entry name" value="ORANGE"/>
    <property type="match status" value="1"/>
</dbReference>
<dbReference type="InterPro" id="IPR011598">
    <property type="entry name" value="bHLH_dom"/>
</dbReference>
<feature type="domain" description="Orange" evidence="7">
    <location>
        <begin position="86"/>
        <end position="121"/>
    </location>
</feature>
<protein>
    <recommendedName>
        <fullName evidence="10">Hairy/enhancer-of-split related with YRPW motif protein</fullName>
    </recommendedName>
</protein>
<reference evidence="8" key="1">
    <citation type="submission" date="2022-04" db="EMBL/GenBank/DDBJ databases">
        <authorList>
            <person name="Xu L."/>
            <person name="Lv Z."/>
        </authorList>
    </citation>
    <scope>NUCLEOTIDE SEQUENCE</scope>
    <source>
        <strain evidence="8">LV_2022a</strain>
    </source>
</reference>
<dbReference type="Proteomes" id="UP001292079">
    <property type="component" value="Unassembled WGS sequence"/>
</dbReference>
<dbReference type="SUPFAM" id="SSF47459">
    <property type="entry name" value="HLH, helix-loop-helix DNA-binding domain"/>
    <property type="match status" value="1"/>
</dbReference>
<evidence type="ECO:0000256" key="4">
    <source>
        <dbReference type="ARBA" id="ARBA00023242"/>
    </source>
</evidence>
<feature type="compositionally biased region" description="Polar residues" evidence="5">
    <location>
        <begin position="372"/>
        <end position="382"/>
    </location>
</feature>
<dbReference type="InterPro" id="IPR003650">
    <property type="entry name" value="Orange_dom"/>
</dbReference>
<evidence type="ECO:0000256" key="5">
    <source>
        <dbReference type="SAM" id="MobiDB-lite"/>
    </source>
</evidence>
<dbReference type="SMART" id="SM00511">
    <property type="entry name" value="ORANGE"/>
    <property type="match status" value="1"/>
</dbReference>
<gene>
    <name evidence="8" type="ORF">MN116_002824</name>
</gene>
<dbReference type="Gene3D" id="4.10.280.10">
    <property type="entry name" value="Helix-loop-helix DNA-binding domain"/>
    <property type="match status" value="1"/>
</dbReference>
<evidence type="ECO:0000259" key="7">
    <source>
        <dbReference type="PROSITE" id="PS51054"/>
    </source>
</evidence>
<feature type="compositionally biased region" description="Low complexity" evidence="5">
    <location>
        <begin position="187"/>
        <end position="201"/>
    </location>
</feature>
<dbReference type="InterPro" id="IPR036638">
    <property type="entry name" value="HLH_DNA-bd_sf"/>
</dbReference>
<evidence type="ECO:0000256" key="2">
    <source>
        <dbReference type="ARBA" id="ARBA00023015"/>
    </source>
</evidence>
<feature type="region of interest" description="Disordered" evidence="5">
    <location>
        <begin position="160"/>
        <end position="240"/>
    </location>
</feature>
<dbReference type="PANTHER" id="PTHR10985">
    <property type="entry name" value="BASIC HELIX-LOOP-HELIX TRANSCRIPTION FACTOR, HES-RELATED"/>
    <property type="match status" value="1"/>
</dbReference>
<sequence length="590" mass="66475">MLMLISPYTSGTDRKRRRGVIEKRRRDRINCSLADLKRLVPDSNHKPGSAKLEKAEILQITVEFLQRLHKEGYVLGSEARSVELRRIGFKDCLLEVTRLLSTYDGVSIPSHELSRHLLNHLHQCEKQRDIEAKTYLANIASVANAIYAKTNSSILNSSTSGLQQYPSQSQPYSYSRNHQYGTSHANSSSSLKPKYPKSISSTNEQPEVLDKQPTTLSSINSSVDHSQTNVGHQNDTSSAYQNSGSIYIPYQSIDCKMPGQQDSHKYPYMMDDRYSEQLSNYSFQTNAFYPNYMHSEYWNKSLSYTTSSYLSSYTSTASTIVSNGNGIITCEANPLNANYNVFANSSNLMYFNVNNINNNTGNSQLSAGLGPNESQSTSSPPFRSTPEDSDIGFSPHLKINLSSNVGNEETEDDCNYYNRESIGGFITSTATTTTIISSSNLTTTLVKPESTKVIYQQSHYHNNHEYIYHGKNEVCMNLSGDYQCSPVKPHSYNNQIYSRHFSHNYSNQYNDLPYTNYPNNSWNHINKTTDSVQYHDHLLQSHLTNSILNTITESTSLLTIPTSQSFSTTITTINTPVSSMNNKMINELRE</sequence>
<proteinExistence type="predicted"/>
<feature type="compositionally biased region" description="Polar residues" evidence="5">
    <location>
        <begin position="176"/>
        <end position="186"/>
    </location>
</feature>
<feature type="region of interest" description="Disordered" evidence="5">
    <location>
        <begin position="362"/>
        <end position="390"/>
    </location>
</feature>
<dbReference type="SMART" id="SM00353">
    <property type="entry name" value="HLH"/>
    <property type="match status" value="1"/>
</dbReference>
<evidence type="ECO:0008006" key="10">
    <source>
        <dbReference type="Google" id="ProtNLM"/>
    </source>
</evidence>
<feature type="compositionally biased region" description="Polar residues" evidence="5">
    <location>
        <begin position="212"/>
        <end position="240"/>
    </location>
</feature>
<keyword evidence="3" id="KW-0804">Transcription</keyword>
<dbReference type="Gene3D" id="6.10.250.980">
    <property type="match status" value="1"/>
</dbReference>